<dbReference type="InterPro" id="IPR017972">
    <property type="entry name" value="Cyt_P450_CS"/>
</dbReference>
<keyword evidence="14" id="KW-1185">Reference proteome</keyword>
<dbReference type="PROSITE" id="PS00086">
    <property type="entry name" value="CYTOCHROME_P450"/>
    <property type="match status" value="3"/>
</dbReference>
<proteinExistence type="inferred from homology"/>
<feature type="transmembrane region" description="Helical" evidence="12">
    <location>
        <begin position="12"/>
        <end position="38"/>
    </location>
</feature>
<protein>
    <recommendedName>
        <fullName evidence="15">Cytochrome P450</fullName>
    </recommendedName>
</protein>
<keyword evidence="8" id="KW-0560">Oxidoreductase</keyword>
<name>A0ABQ8C6T7_BRANA</name>
<dbReference type="PANTHER" id="PTHR47947">
    <property type="entry name" value="CYTOCHROME P450 82C3-RELATED"/>
    <property type="match status" value="1"/>
</dbReference>
<dbReference type="InterPro" id="IPR002401">
    <property type="entry name" value="Cyt_P450_E_grp-I"/>
</dbReference>
<accession>A0ABQ8C6T7</accession>
<keyword evidence="7 12" id="KW-1133">Transmembrane helix</keyword>
<dbReference type="PANTHER" id="PTHR47947:SF62">
    <property type="entry name" value="CYTOCHROME P450, FAMILY 81, SUBFAMILY D, POLYPEPTIDE 5"/>
    <property type="match status" value="1"/>
</dbReference>
<comment type="subcellular location">
    <subcellularLocation>
        <location evidence="2">Membrane</location>
        <topology evidence="2">Single-pass membrane protein</topology>
    </subcellularLocation>
</comment>
<evidence type="ECO:0000256" key="5">
    <source>
        <dbReference type="ARBA" id="ARBA00022692"/>
    </source>
</evidence>
<evidence type="ECO:0000256" key="9">
    <source>
        <dbReference type="ARBA" id="ARBA00023004"/>
    </source>
</evidence>
<comment type="caution">
    <text evidence="13">The sequence shown here is derived from an EMBL/GenBank/DDBJ whole genome shotgun (WGS) entry which is preliminary data.</text>
</comment>
<evidence type="ECO:0000256" key="6">
    <source>
        <dbReference type="ARBA" id="ARBA00022723"/>
    </source>
</evidence>
<keyword evidence="10" id="KW-0503">Monooxygenase</keyword>
<dbReference type="EMBL" id="JAGKQM010000009">
    <property type="protein sequence ID" value="KAH0912797.1"/>
    <property type="molecule type" value="Genomic_DNA"/>
</dbReference>
<keyword evidence="11 12" id="KW-0472">Membrane</keyword>
<dbReference type="Gene3D" id="1.10.630.10">
    <property type="entry name" value="Cytochrome P450"/>
    <property type="match status" value="4"/>
</dbReference>
<evidence type="ECO:0000313" key="14">
    <source>
        <dbReference type="Proteomes" id="UP000824890"/>
    </source>
</evidence>
<evidence type="ECO:0000256" key="7">
    <source>
        <dbReference type="ARBA" id="ARBA00022989"/>
    </source>
</evidence>
<organism evidence="13 14">
    <name type="scientific">Brassica napus</name>
    <name type="common">Rape</name>
    <dbReference type="NCBI Taxonomy" id="3708"/>
    <lineage>
        <taxon>Eukaryota</taxon>
        <taxon>Viridiplantae</taxon>
        <taxon>Streptophyta</taxon>
        <taxon>Embryophyta</taxon>
        <taxon>Tracheophyta</taxon>
        <taxon>Spermatophyta</taxon>
        <taxon>Magnoliopsida</taxon>
        <taxon>eudicotyledons</taxon>
        <taxon>Gunneridae</taxon>
        <taxon>Pentapetalae</taxon>
        <taxon>rosids</taxon>
        <taxon>malvids</taxon>
        <taxon>Brassicales</taxon>
        <taxon>Brassicaceae</taxon>
        <taxon>Brassiceae</taxon>
        <taxon>Brassica</taxon>
    </lineage>
</organism>
<dbReference type="SUPFAM" id="SSF48264">
    <property type="entry name" value="Cytochrome P450"/>
    <property type="match status" value="3"/>
</dbReference>
<reference evidence="13 14" key="1">
    <citation type="submission" date="2021-05" db="EMBL/GenBank/DDBJ databases">
        <title>Genome Assembly of Synthetic Allotetraploid Brassica napus Reveals Homoeologous Exchanges between Subgenomes.</title>
        <authorList>
            <person name="Davis J.T."/>
        </authorList>
    </citation>
    <scope>NUCLEOTIDE SEQUENCE [LARGE SCALE GENOMIC DNA]</scope>
    <source>
        <strain evidence="14">cv. Da-Ae</strain>
        <tissue evidence="13">Seedling</tissue>
    </source>
</reference>
<dbReference type="CDD" id="cd20653">
    <property type="entry name" value="CYP81"/>
    <property type="match status" value="1"/>
</dbReference>
<dbReference type="InterPro" id="IPR050651">
    <property type="entry name" value="Plant_Cytochrome_P450_Monoox"/>
</dbReference>
<evidence type="ECO:0008006" key="15">
    <source>
        <dbReference type="Google" id="ProtNLM"/>
    </source>
</evidence>
<evidence type="ECO:0000256" key="2">
    <source>
        <dbReference type="ARBA" id="ARBA00004167"/>
    </source>
</evidence>
<evidence type="ECO:0000256" key="12">
    <source>
        <dbReference type="SAM" id="Phobius"/>
    </source>
</evidence>
<evidence type="ECO:0000313" key="13">
    <source>
        <dbReference type="EMBL" id="KAH0912797.1"/>
    </source>
</evidence>
<evidence type="ECO:0000256" key="4">
    <source>
        <dbReference type="ARBA" id="ARBA00022617"/>
    </source>
</evidence>
<keyword evidence="4" id="KW-0349">Heme</keyword>
<evidence type="ECO:0000256" key="10">
    <source>
        <dbReference type="ARBA" id="ARBA00023033"/>
    </source>
</evidence>
<dbReference type="InterPro" id="IPR001128">
    <property type="entry name" value="Cyt_P450"/>
</dbReference>
<dbReference type="Proteomes" id="UP000824890">
    <property type="component" value="Unassembled WGS sequence"/>
</dbReference>
<evidence type="ECO:0000256" key="1">
    <source>
        <dbReference type="ARBA" id="ARBA00001971"/>
    </source>
</evidence>
<dbReference type="Pfam" id="PF00067">
    <property type="entry name" value="p450"/>
    <property type="match status" value="4"/>
</dbReference>
<evidence type="ECO:0000256" key="11">
    <source>
        <dbReference type="ARBA" id="ARBA00023136"/>
    </source>
</evidence>
<comment type="cofactor">
    <cofactor evidence="1">
        <name>heme</name>
        <dbReference type="ChEBI" id="CHEBI:30413"/>
    </cofactor>
</comment>
<keyword evidence="6" id="KW-0479">Metal-binding</keyword>
<dbReference type="InterPro" id="IPR036396">
    <property type="entry name" value="Cyt_P450_sf"/>
</dbReference>
<dbReference type="PRINTS" id="PR00385">
    <property type="entry name" value="P450"/>
</dbReference>
<keyword evidence="9" id="KW-0408">Iron</keyword>
<keyword evidence="5 12" id="KW-0812">Transmembrane</keyword>
<evidence type="ECO:0000256" key="8">
    <source>
        <dbReference type="ARBA" id="ARBA00023002"/>
    </source>
</evidence>
<gene>
    <name evidence="13" type="ORF">HID58_036118</name>
</gene>
<comment type="similarity">
    <text evidence="3">Belongs to the cytochrome P450 family.</text>
</comment>
<sequence>MIGFALSSSVFSLMAMISLLEISVSFLCFSYFFGYFLIMKKPHRSFPTNWPFLGMLPGLLVEIPRVYDYVTEFLEASNLTFPFKGPRFGGLDMLFTVDPANIHHIMSSNFANYPKGSEFKKLFDVLGDGIFNADSDLWKDLRKSAQSMMSRPEFQRFTLRTNMSKLEKGLVPILDHFAEKKLVFDLQDVFQRFTFDTTFVLATGIDPGCLSIEMPEIEFAKALDEAEEAIFFRHFKPEIVWKMQRLLGFGDELKMSIAHSTFDRVCSKCIASKRDEITRGVTSIDSSSKDLLMSYMDVDTTKYKLLNPGDDKFLRDMILSFMLAGRDTTGSALTWFFWLLSKNPEVTTKIRQEINTKLSPRTDNDPVHFSSFNPQELNKLFLSFNAGPRTCLGKEVAMTQMKTVAVKIIQNYEVKIVEGHKIEPVPSIILHMKQGLRVMVTKRCNLKFAKVELRSLFGNFQINNILRMIARKRFYGDGAEQDDDSKRVRQLVDEAVSSAGVGHASDYLPLLRSVTSYEKRVKKLAVRVDEFLQGLVDEKRSQKEKGNTMIDHLLSLQETQPDNYTDVTVKGLIVVTRTLEWAMLNLLNHPEVLKKAKIEIDTKIGLDRLMDEPDALNLPYLQCIVSEIFRLYPAAPLPPRRATDDCIVGGYNFQRGTTVIANVWAIHRDPDIWEEPEKFKPERFEKKGEDKKLITFGMGRRACPGSGLAQRVLLLSLAFFFLISLKLLFGKRHIKFNLPPSPARPLPFIGHLHLLKQPLHRTFLTFSKSLDGAPIFSLRLGNRLAVVVSSYSVAEECFTKNDIVLANRPEFIVGKHIEYNFTTMTSAPYGDHWRNLRRISTLEIFSSHKLNGLLSVRTDEIRHLLLRLSKNSQHGFARVEMRSLFMDLTINNILRMMAGKRFYGDGTEQDDNARRVRHLIDEVVAKAGAGNANDYIPILRWFTNFEKQVKELAGRVDEFLQSLVDEKRANKEKGNTMMDHLLSLQQMQPDYYTDVTLKGIIIVMILAGTETLTGTLEWAMLNLLNHPEVLRKARTEIDTKIGFDRLIDEPDTKSLPYLQGIVLETLRLHPAAPTLVPHMTSDDCMLAGYDVPRGSMLLVNVWAMHRDPSVWEDPEMFKPERFENEKEKQKVLSFGIGRRACPGVALTHRLVTLALGSMVQCFEWERTGEEYIETREAPMMRPATPLLAMCKARPIVHKTFDGFA</sequence>
<dbReference type="PRINTS" id="PR00463">
    <property type="entry name" value="EP450I"/>
</dbReference>
<evidence type="ECO:0000256" key="3">
    <source>
        <dbReference type="ARBA" id="ARBA00010617"/>
    </source>
</evidence>